<organism evidence="9 10">
    <name type="scientific">Agromyces albus</name>
    <dbReference type="NCBI Taxonomy" id="205332"/>
    <lineage>
        <taxon>Bacteria</taxon>
        <taxon>Bacillati</taxon>
        <taxon>Actinomycetota</taxon>
        <taxon>Actinomycetes</taxon>
        <taxon>Micrococcales</taxon>
        <taxon>Microbacteriaceae</taxon>
        <taxon>Agromyces</taxon>
    </lineage>
</organism>
<evidence type="ECO:0000256" key="2">
    <source>
        <dbReference type="ARBA" id="ARBA00022448"/>
    </source>
</evidence>
<dbReference type="EMBL" id="SDPN01000091">
    <property type="protein sequence ID" value="RXZ66830.1"/>
    <property type="molecule type" value="Genomic_DNA"/>
</dbReference>
<evidence type="ECO:0000256" key="7">
    <source>
        <dbReference type="SAM" id="Phobius"/>
    </source>
</evidence>
<dbReference type="AlphaFoldDB" id="A0A4Q2KQW4"/>
<keyword evidence="4 7" id="KW-0812">Transmembrane</keyword>
<feature type="transmembrane region" description="Helical" evidence="7">
    <location>
        <begin position="53"/>
        <end position="72"/>
    </location>
</feature>
<comment type="subcellular location">
    <subcellularLocation>
        <location evidence="1">Cell membrane</location>
        <topology evidence="1">Multi-pass membrane protein</topology>
    </subcellularLocation>
</comment>
<keyword evidence="3" id="KW-1003">Cell membrane</keyword>
<dbReference type="Gene3D" id="1.20.1250.20">
    <property type="entry name" value="MFS general substrate transporter like domains"/>
    <property type="match status" value="1"/>
</dbReference>
<feature type="transmembrane region" description="Helical" evidence="7">
    <location>
        <begin position="104"/>
        <end position="127"/>
    </location>
</feature>
<accession>A0A4Q2KQW4</accession>
<keyword evidence="2" id="KW-0813">Transport</keyword>
<dbReference type="PROSITE" id="PS50850">
    <property type="entry name" value="MFS"/>
    <property type="match status" value="1"/>
</dbReference>
<feature type="non-terminal residue" evidence="9">
    <location>
        <position position="154"/>
    </location>
</feature>
<sequence length="154" mass="15534">MSRRASRSAGWEQTLLVCALIGTAQMTWGVVVPVLPVYVTAMHIPVAALGPIIAAFAIGRVVANIPAGLLLARVRPRPLLHIVLVALAIVTAATGFMQDPAWIVGFRLAAGVLGGAAVTVGFSVLLAGAPAAQRGRVVAVATVVQMGAAAAGAL</sequence>
<feature type="transmembrane region" description="Helical" evidence="7">
    <location>
        <begin position="79"/>
        <end position="98"/>
    </location>
</feature>
<comment type="caution">
    <text evidence="9">The sequence shown here is derived from an EMBL/GenBank/DDBJ whole genome shotgun (WGS) entry which is preliminary data.</text>
</comment>
<evidence type="ECO:0000256" key="5">
    <source>
        <dbReference type="ARBA" id="ARBA00022989"/>
    </source>
</evidence>
<name>A0A4Q2KQW4_9MICO</name>
<evidence type="ECO:0000313" key="9">
    <source>
        <dbReference type="EMBL" id="RXZ66830.1"/>
    </source>
</evidence>
<evidence type="ECO:0000256" key="1">
    <source>
        <dbReference type="ARBA" id="ARBA00004651"/>
    </source>
</evidence>
<proteinExistence type="predicted"/>
<feature type="domain" description="Major facilitator superfamily (MFS) profile" evidence="8">
    <location>
        <begin position="1"/>
        <end position="154"/>
    </location>
</feature>
<evidence type="ECO:0000256" key="6">
    <source>
        <dbReference type="ARBA" id="ARBA00023136"/>
    </source>
</evidence>
<dbReference type="InterPro" id="IPR020846">
    <property type="entry name" value="MFS_dom"/>
</dbReference>
<dbReference type="PANTHER" id="PTHR23517">
    <property type="entry name" value="RESISTANCE PROTEIN MDTM, PUTATIVE-RELATED-RELATED"/>
    <property type="match status" value="1"/>
</dbReference>
<keyword evidence="10" id="KW-1185">Reference proteome</keyword>
<evidence type="ECO:0000256" key="4">
    <source>
        <dbReference type="ARBA" id="ARBA00022692"/>
    </source>
</evidence>
<dbReference type="SUPFAM" id="SSF103473">
    <property type="entry name" value="MFS general substrate transporter"/>
    <property type="match status" value="1"/>
</dbReference>
<keyword evidence="5 7" id="KW-1133">Transmembrane helix</keyword>
<dbReference type="RefSeq" id="WP_164990623.1">
    <property type="nucleotide sequence ID" value="NZ_SDPN01000091.1"/>
</dbReference>
<dbReference type="GO" id="GO:0022857">
    <property type="term" value="F:transmembrane transporter activity"/>
    <property type="evidence" value="ECO:0007669"/>
    <property type="project" value="InterPro"/>
</dbReference>
<keyword evidence="6 7" id="KW-0472">Membrane</keyword>
<dbReference type="InterPro" id="IPR036259">
    <property type="entry name" value="MFS_trans_sf"/>
</dbReference>
<evidence type="ECO:0000259" key="8">
    <source>
        <dbReference type="PROSITE" id="PS50850"/>
    </source>
</evidence>
<evidence type="ECO:0000256" key="3">
    <source>
        <dbReference type="ARBA" id="ARBA00022475"/>
    </source>
</evidence>
<dbReference type="InterPro" id="IPR011701">
    <property type="entry name" value="MFS"/>
</dbReference>
<evidence type="ECO:0000313" key="10">
    <source>
        <dbReference type="Proteomes" id="UP000293865"/>
    </source>
</evidence>
<reference evidence="9 10" key="1">
    <citation type="submission" date="2019-01" db="EMBL/GenBank/DDBJ databases">
        <title>Agromyces.</title>
        <authorList>
            <person name="Li J."/>
        </authorList>
    </citation>
    <scope>NUCLEOTIDE SEQUENCE [LARGE SCALE GENOMIC DNA]</scope>
    <source>
        <strain evidence="9 10">DSM 15934</strain>
    </source>
</reference>
<dbReference type="GO" id="GO:0005886">
    <property type="term" value="C:plasma membrane"/>
    <property type="evidence" value="ECO:0007669"/>
    <property type="project" value="UniProtKB-SubCell"/>
</dbReference>
<gene>
    <name evidence="9" type="ORF">ESP51_20300</name>
</gene>
<dbReference type="Pfam" id="PF07690">
    <property type="entry name" value="MFS_1"/>
    <property type="match status" value="1"/>
</dbReference>
<dbReference type="Proteomes" id="UP000293865">
    <property type="component" value="Unassembled WGS sequence"/>
</dbReference>
<protein>
    <submittedName>
        <fullName evidence="9">MFS transporter</fullName>
    </submittedName>
</protein>
<dbReference type="InterPro" id="IPR050171">
    <property type="entry name" value="MFS_Transporters"/>
</dbReference>